<dbReference type="PANTHER" id="PTHR30483:SF6">
    <property type="entry name" value="PERIPLASMIC BINDING PROTEIN OF ABC TRANSPORTER FOR NATURAL AMINO ACIDS"/>
    <property type="match status" value="1"/>
</dbReference>
<dbReference type="InterPro" id="IPR051010">
    <property type="entry name" value="BCAA_transport"/>
</dbReference>
<evidence type="ECO:0000313" key="9">
    <source>
        <dbReference type="Proteomes" id="UP001056291"/>
    </source>
</evidence>
<feature type="domain" description="Leucine-binding protein" evidence="7">
    <location>
        <begin position="112"/>
        <end position="277"/>
    </location>
</feature>
<dbReference type="InterPro" id="IPR028081">
    <property type="entry name" value="Leu-bd"/>
</dbReference>
<keyword evidence="2 6" id="KW-0732">Signal</keyword>
<reference evidence="8" key="1">
    <citation type="submission" date="2022-06" db="EMBL/GenBank/DDBJ databases">
        <title>Sneathiella actinostolidae sp. nov., isolated from a sea anemonein the Western Pacific Ocean.</title>
        <authorList>
            <person name="Wei M.J."/>
        </authorList>
    </citation>
    <scope>NUCLEOTIDE SEQUENCE</scope>
    <source>
        <strain evidence="8">PHK-P5</strain>
    </source>
</reference>
<evidence type="ECO:0000313" key="8">
    <source>
        <dbReference type="EMBL" id="USG61138.1"/>
    </source>
</evidence>
<evidence type="ECO:0000256" key="2">
    <source>
        <dbReference type="ARBA" id="ARBA00022729"/>
    </source>
</evidence>
<dbReference type="PROSITE" id="PS51257">
    <property type="entry name" value="PROKAR_LIPOPROTEIN"/>
    <property type="match status" value="1"/>
</dbReference>
<keyword evidence="3" id="KW-0813">Transport</keyword>
<dbReference type="Proteomes" id="UP001056291">
    <property type="component" value="Chromosome"/>
</dbReference>
<feature type="region of interest" description="Disordered" evidence="5">
    <location>
        <begin position="44"/>
        <end position="81"/>
    </location>
</feature>
<keyword evidence="9" id="KW-1185">Reference proteome</keyword>
<protein>
    <submittedName>
        <fullName evidence="8">Penicillin-binding protein activator</fullName>
    </submittedName>
</protein>
<proteinExistence type="inferred from homology"/>
<name>A0ABY4W1V5_9PROT</name>
<evidence type="ECO:0000256" key="6">
    <source>
        <dbReference type="SAM" id="SignalP"/>
    </source>
</evidence>
<keyword evidence="3" id="KW-0029">Amino-acid transport</keyword>
<evidence type="ECO:0000256" key="3">
    <source>
        <dbReference type="ARBA" id="ARBA00022970"/>
    </source>
</evidence>
<gene>
    <name evidence="8" type="ORF">NBZ79_18435</name>
</gene>
<comment type="similarity">
    <text evidence="1">Belongs to the leucine-binding protein family.</text>
</comment>
<keyword evidence="4" id="KW-0175">Coiled coil</keyword>
<sequence>MFLLKIVSRSRMAAVWNSALSFSAIALLSVAIAACQQTPAADSDQEAKDLANASTATSQDLDKLLPPKSNSPYEDLANTPTAAPFDPYSRFIEPAPSVIGTAVPEFGTATSSVKVAILLPLSGAHQNIGNDLLRAANMALFDLNNPQLQLMPYDTKGTTRGAESAAAEALVAGAELILGPLFSTSVGPVRALARPRNVNVVTFSTDTTVAGDGVFVMGLTVGQQVQRIMEFSYRQGLLNFAVLAPDSPYGDAVINNVFASGDTLGLNIDRVMRYPVNVEQGAQDLHEIAKIMGDYTLRQKQLEEEIKLYENETDTASEEYVEKLEKMDTFGDVSFDALIIPEGGARLKELAPLLSYYDIDPEVVQFIGTGLWADQSLTSEPALVGGWFSAPSPEKAKAFQARFEQIYQYPPSRIASLAYDATALAGLLAQDPPEARFDRVSIENANGFTGYDGIFRFPENGIAERGLAVLEVGRRELLIIEPAPEGFEQLIN</sequence>
<dbReference type="SUPFAM" id="SSF53822">
    <property type="entry name" value="Periplasmic binding protein-like I"/>
    <property type="match status" value="1"/>
</dbReference>
<evidence type="ECO:0000256" key="1">
    <source>
        <dbReference type="ARBA" id="ARBA00010062"/>
    </source>
</evidence>
<feature type="coiled-coil region" evidence="4">
    <location>
        <begin position="292"/>
        <end position="319"/>
    </location>
</feature>
<dbReference type="CDD" id="cd06339">
    <property type="entry name" value="PBP1_YraM_LppC_lipoprotein-like"/>
    <property type="match status" value="1"/>
</dbReference>
<feature type="chain" id="PRO_5046053976" evidence="6">
    <location>
        <begin position="34"/>
        <end position="492"/>
    </location>
</feature>
<evidence type="ECO:0000256" key="4">
    <source>
        <dbReference type="SAM" id="Coils"/>
    </source>
</evidence>
<dbReference type="RefSeq" id="WP_251934125.1">
    <property type="nucleotide sequence ID" value="NZ_CP098747.1"/>
</dbReference>
<dbReference type="Gene3D" id="3.40.50.2300">
    <property type="match status" value="2"/>
</dbReference>
<dbReference type="PANTHER" id="PTHR30483">
    <property type="entry name" value="LEUCINE-SPECIFIC-BINDING PROTEIN"/>
    <property type="match status" value="1"/>
</dbReference>
<evidence type="ECO:0000259" key="7">
    <source>
        <dbReference type="Pfam" id="PF13458"/>
    </source>
</evidence>
<feature type="signal peptide" evidence="6">
    <location>
        <begin position="1"/>
        <end position="33"/>
    </location>
</feature>
<dbReference type="EMBL" id="CP098747">
    <property type="protein sequence ID" value="USG61138.1"/>
    <property type="molecule type" value="Genomic_DNA"/>
</dbReference>
<organism evidence="8 9">
    <name type="scientific">Sneathiella marina</name>
    <dbReference type="NCBI Taxonomy" id="2950108"/>
    <lineage>
        <taxon>Bacteria</taxon>
        <taxon>Pseudomonadati</taxon>
        <taxon>Pseudomonadota</taxon>
        <taxon>Alphaproteobacteria</taxon>
        <taxon>Sneathiellales</taxon>
        <taxon>Sneathiellaceae</taxon>
        <taxon>Sneathiella</taxon>
    </lineage>
</organism>
<dbReference type="InterPro" id="IPR028082">
    <property type="entry name" value="Peripla_BP_I"/>
</dbReference>
<evidence type="ECO:0000256" key="5">
    <source>
        <dbReference type="SAM" id="MobiDB-lite"/>
    </source>
</evidence>
<accession>A0ABY4W1V5</accession>
<dbReference type="Pfam" id="PF13458">
    <property type="entry name" value="Peripla_BP_6"/>
    <property type="match status" value="1"/>
</dbReference>